<dbReference type="Pfam" id="PF03443">
    <property type="entry name" value="AA9"/>
    <property type="match status" value="1"/>
</dbReference>
<dbReference type="Gene3D" id="2.70.50.70">
    <property type="match status" value="1"/>
</dbReference>
<dbReference type="Proteomes" id="UP000664534">
    <property type="component" value="Unassembled WGS sequence"/>
</dbReference>
<comment type="domain">
    <text evidence="5">Has a modular structure: an endo-beta-1,4-glucanase catalytic module at the N-terminus, a linker rich in serines and threonines, and a C-terminal carbohydrate-binding module (CBM).</text>
</comment>
<keyword evidence="9" id="KW-1185">Reference proteome</keyword>
<evidence type="ECO:0000256" key="4">
    <source>
        <dbReference type="ARBA" id="ARBA00023157"/>
    </source>
</evidence>
<evidence type="ECO:0000256" key="2">
    <source>
        <dbReference type="ARBA" id="ARBA00004613"/>
    </source>
</evidence>
<comment type="caution">
    <text evidence="8">The sequence shown here is derived from an EMBL/GenBank/DDBJ whole genome shotgun (WGS) entry which is preliminary data.</text>
</comment>
<dbReference type="PANTHER" id="PTHR33353:SF32">
    <property type="entry name" value="ENDO-BETA-1,4-GLUCANASE D"/>
    <property type="match status" value="1"/>
</dbReference>
<name>A0A8H3F501_9LECA</name>
<dbReference type="OrthoDB" id="5985073at2759"/>
<comment type="function">
    <text evidence="5">Lytic polysaccharide monooxygenase (LMPO) that depolymerizes crystalline and amorphous polysaccharides via the oxidation of scissile alpha- or beta-(1-4)-glycosidic bonds, yielding C1 and/or C4 oxidation products. Catalysis by LPMOs requires the reduction of the active-site copper from Cu(II) to Cu(I) by a reducing agent and H(2)O(2) or O(2) as a cosubstrate.</text>
</comment>
<evidence type="ECO:0000256" key="1">
    <source>
        <dbReference type="ARBA" id="ARBA00001973"/>
    </source>
</evidence>
<comment type="cofactor">
    <cofactor evidence="1">
        <name>Cu(2+)</name>
        <dbReference type="ChEBI" id="CHEBI:29036"/>
    </cofactor>
</comment>
<proteinExistence type="predicted"/>
<gene>
    <name evidence="8" type="ORF">IMSHALPRED_003736</name>
</gene>
<dbReference type="InterPro" id="IPR005103">
    <property type="entry name" value="AA9_LPMO"/>
</dbReference>
<feature type="signal peptide" evidence="6">
    <location>
        <begin position="1"/>
        <end position="21"/>
    </location>
</feature>
<evidence type="ECO:0000256" key="3">
    <source>
        <dbReference type="ARBA" id="ARBA00022525"/>
    </source>
</evidence>
<dbReference type="GO" id="GO:0005576">
    <property type="term" value="C:extracellular region"/>
    <property type="evidence" value="ECO:0007669"/>
    <property type="project" value="UniProtKB-SubCell"/>
</dbReference>
<evidence type="ECO:0000256" key="5">
    <source>
        <dbReference type="RuleBase" id="RU368122"/>
    </source>
</evidence>
<feature type="chain" id="PRO_5034151566" description="AA9 family lytic polysaccharide monooxygenase" evidence="6">
    <location>
        <begin position="22"/>
        <end position="480"/>
    </location>
</feature>
<feature type="domain" description="Auxiliary Activity family 9 catalytic" evidence="7">
    <location>
        <begin position="22"/>
        <end position="232"/>
    </location>
</feature>
<evidence type="ECO:0000313" key="9">
    <source>
        <dbReference type="Proteomes" id="UP000664534"/>
    </source>
</evidence>
<evidence type="ECO:0000256" key="6">
    <source>
        <dbReference type="SAM" id="SignalP"/>
    </source>
</evidence>
<comment type="subcellular location">
    <subcellularLocation>
        <location evidence="2 5">Secreted</location>
    </subcellularLocation>
</comment>
<dbReference type="GO" id="GO:0030248">
    <property type="term" value="F:cellulose binding"/>
    <property type="evidence" value="ECO:0007669"/>
    <property type="project" value="UniProtKB-UniRule"/>
</dbReference>
<keyword evidence="5" id="KW-0624">Polysaccharide degradation</keyword>
<accession>A0A8H3F501</accession>
<dbReference type="GO" id="GO:0030245">
    <property type="term" value="P:cellulose catabolic process"/>
    <property type="evidence" value="ECO:0007669"/>
    <property type="project" value="UniProtKB-UniRule"/>
</dbReference>
<reference evidence="8" key="1">
    <citation type="submission" date="2021-03" db="EMBL/GenBank/DDBJ databases">
        <authorList>
            <person name="Tagirdzhanova G."/>
        </authorList>
    </citation>
    <scope>NUCLEOTIDE SEQUENCE</scope>
</reference>
<dbReference type="EMBL" id="CAJPDT010000019">
    <property type="protein sequence ID" value="CAF9917748.1"/>
    <property type="molecule type" value="Genomic_DNA"/>
</dbReference>
<evidence type="ECO:0000313" key="8">
    <source>
        <dbReference type="EMBL" id="CAF9917748.1"/>
    </source>
</evidence>
<sequence length="480" mass="49946">MLVSRVKIIILAAGAAPLASAHTAFTNFFVNGVDQGDGTAVRLSNNIPQATYPISSVTSPDMACGVNGETGVSRVANVNAGDSLAFEWRDWPDASQPGSIDPSHKGPCAVYMKKVDNSAASNNAAGDGWFKIMEDGYDSTAGQWCTEKLIPNDGHLAAAVPNDLAAGYYLVRPELLALHQADKTPADPQFYVGCAQIFLSSSGSAIPSNTAPIPGYINMSTPAMTFNIYDQPMKLPFPDFGPPLYTAGSSKRDLEARAMIQTIGLKPDACVMENVNWCGFMPSSYTDETGCYAASQNCSVQATECYNTAGPTGSKNCFNWENFCTQIRNDCGAGNYNGPPSISSFMPAPLPKLNMAAVVAASGPMASSDSAPPEASSTVSMEAYDPSKTAMPASAGAGNTGSSVSTAGGSIDTCGSNGDIAARLRATVARGANLSSVTVLEPRSTSAGICDSTDTSFVAADFISKAGKSKRFLCNDWLAS</sequence>
<dbReference type="CDD" id="cd21175">
    <property type="entry name" value="LPMO_AA9"/>
    <property type="match status" value="1"/>
</dbReference>
<evidence type="ECO:0000259" key="7">
    <source>
        <dbReference type="Pfam" id="PF03443"/>
    </source>
</evidence>
<organism evidence="8 9">
    <name type="scientific">Imshaugia aleurites</name>
    <dbReference type="NCBI Taxonomy" id="172621"/>
    <lineage>
        <taxon>Eukaryota</taxon>
        <taxon>Fungi</taxon>
        <taxon>Dikarya</taxon>
        <taxon>Ascomycota</taxon>
        <taxon>Pezizomycotina</taxon>
        <taxon>Lecanoromycetes</taxon>
        <taxon>OSLEUM clade</taxon>
        <taxon>Lecanoromycetidae</taxon>
        <taxon>Lecanorales</taxon>
        <taxon>Lecanorineae</taxon>
        <taxon>Parmeliaceae</taxon>
        <taxon>Imshaugia</taxon>
    </lineage>
</organism>
<keyword evidence="3 5" id="KW-0964">Secreted</keyword>
<keyword evidence="5" id="KW-0136">Cellulose degradation</keyword>
<dbReference type="InterPro" id="IPR049892">
    <property type="entry name" value="AA9"/>
</dbReference>
<keyword evidence="6" id="KW-0732">Signal</keyword>
<dbReference type="PANTHER" id="PTHR33353">
    <property type="entry name" value="PUTATIVE (AFU_ORTHOLOGUE AFUA_1G12560)-RELATED"/>
    <property type="match status" value="1"/>
</dbReference>
<dbReference type="GO" id="GO:0008810">
    <property type="term" value="F:cellulase activity"/>
    <property type="evidence" value="ECO:0007669"/>
    <property type="project" value="UniProtKB-UniRule"/>
</dbReference>
<dbReference type="EC" id="1.14.99.56" evidence="5"/>
<comment type="catalytic activity">
    <reaction evidence="5">
        <text>[(1-&gt;4)-beta-D-glucosyl]n+m + reduced acceptor + O2 = 4-dehydro-beta-D-glucosyl-[(1-&gt;4)-beta-D-glucosyl]n-1 + [(1-&gt;4)-beta-D-glucosyl]m + acceptor + H2O.</text>
        <dbReference type="EC" id="1.14.99.56"/>
    </reaction>
</comment>
<keyword evidence="5" id="KW-0119">Carbohydrate metabolism</keyword>
<dbReference type="AlphaFoldDB" id="A0A8H3F501"/>
<keyword evidence="4 5" id="KW-1015">Disulfide bond</keyword>
<protein>
    <recommendedName>
        <fullName evidence="5">AA9 family lytic polysaccharide monooxygenase</fullName>
        <ecNumber evidence="5">1.14.99.56</ecNumber>
    </recommendedName>
    <alternativeName>
        <fullName evidence="5">Endo-beta-1,4-glucanase</fullName>
    </alternativeName>
    <alternativeName>
        <fullName evidence="5">Glycosyl hydrolase 61 family protein</fullName>
    </alternativeName>
</protein>